<dbReference type="Pfam" id="PF00482">
    <property type="entry name" value="T2SSF"/>
    <property type="match status" value="2"/>
</dbReference>
<comment type="subcellular location">
    <subcellularLocation>
        <location evidence="1">Cell inner membrane</location>
        <topology evidence="1">Multi-pass membrane protein</topology>
    </subcellularLocation>
</comment>
<dbReference type="AlphaFoldDB" id="A0A1G6ZKQ3"/>
<evidence type="ECO:0000256" key="7">
    <source>
        <dbReference type="ARBA" id="ARBA00023136"/>
    </source>
</evidence>
<dbReference type="OrthoDB" id="9805682at2"/>
<keyword evidence="5 8" id="KW-0812">Transmembrane</keyword>
<keyword evidence="4" id="KW-0997">Cell inner membrane</keyword>
<evidence type="ECO:0000256" key="5">
    <source>
        <dbReference type="ARBA" id="ARBA00022692"/>
    </source>
</evidence>
<name>A0A1G6ZKQ3_9BACT</name>
<dbReference type="InterPro" id="IPR042094">
    <property type="entry name" value="T2SS_GspF_sf"/>
</dbReference>
<evidence type="ECO:0000256" key="3">
    <source>
        <dbReference type="ARBA" id="ARBA00022475"/>
    </source>
</evidence>
<keyword evidence="3" id="KW-1003">Cell membrane</keyword>
<dbReference type="RefSeq" id="WP_092076529.1">
    <property type="nucleotide sequence ID" value="NZ_FNAQ01000003.1"/>
</dbReference>
<dbReference type="Proteomes" id="UP000243205">
    <property type="component" value="Unassembled WGS sequence"/>
</dbReference>
<evidence type="ECO:0000259" key="9">
    <source>
        <dbReference type="Pfam" id="PF00482"/>
    </source>
</evidence>
<dbReference type="PRINTS" id="PR00812">
    <property type="entry name" value="BCTERIALGSPF"/>
</dbReference>
<feature type="transmembrane region" description="Helical" evidence="8">
    <location>
        <begin position="225"/>
        <end position="244"/>
    </location>
</feature>
<dbReference type="InterPro" id="IPR003004">
    <property type="entry name" value="GspF/PilC"/>
</dbReference>
<comment type="similarity">
    <text evidence="2">Belongs to the GSP F family.</text>
</comment>
<dbReference type="GO" id="GO:0005886">
    <property type="term" value="C:plasma membrane"/>
    <property type="evidence" value="ECO:0007669"/>
    <property type="project" value="UniProtKB-SubCell"/>
</dbReference>
<dbReference type="PANTHER" id="PTHR30012">
    <property type="entry name" value="GENERAL SECRETION PATHWAY PROTEIN"/>
    <property type="match status" value="1"/>
</dbReference>
<sequence length="407" mass="44815">MPLYHYSARRAGQLVQGEIELASPAAVAAQLVENGLTPVRIAEAASRAGRTERSATGGLFQRRVRSEDLILFCRQMYALTRAGVPMLRALRGLMESSRNPRLRQALQGVIDGLESGRELSSALAAFPEVFPPLLTRMVQVGENSGNLEQAFEQLAQYLEFEKQTREQIKAALRYPTFVIVAIAIAISILTLFVIPAFEKVFASFGAQLPLATRIIMAVSHFARDWWPYIAGGLLLGSLLLRRYLRTVSGERLWDRLKLRLPLVGSILRRATLARFARAFAMGYGSGVPLVQALAYTARAIDNRYLGEKLEGMRNQLERGETLTRSAAASAIFTPLVLQMLAVGEESGSVDSMLLEVAGFYEREVAYELKNLTSAIEPVLIIIIGAMVLVLALGVFLPMWNLSSAMRG</sequence>
<dbReference type="STRING" id="57664.SAMN05661003_10324"/>
<gene>
    <name evidence="10" type="ORF">SAMN05661003_10324</name>
</gene>
<dbReference type="EMBL" id="FNAQ01000003">
    <property type="protein sequence ID" value="SDE03091.1"/>
    <property type="molecule type" value="Genomic_DNA"/>
</dbReference>
<organism evidence="10 11">
    <name type="scientific">Desulfuromonas thiophila</name>
    <dbReference type="NCBI Taxonomy" id="57664"/>
    <lineage>
        <taxon>Bacteria</taxon>
        <taxon>Pseudomonadati</taxon>
        <taxon>Thermodesulfobacteriota</taxon>
        <taxon>Desulfuromonadia</taxon>
        <taxon>Desulfuromonadales</taxon>
        <taxon>Desulfuromonadaceae</taxon>
        <taxon>Desulfuromonas</taxon>
    </lineage>
</organism>
<evidence type="ECO:0000256" key="6">
    <source>
        <dbReference type="ARBA" id="ARBA00022989"/>
    </source>
</evidence>
<evidence type="ECO:0000256" key="2">
    <source>
        <dbReference type="ARBA" id="ARBA00005745"/>
    </source>
</evidence>
<keyword evidence="6 8" id="KW-1133">Transmembrane helix</keyword>
<evidence type="ECO:0000256" key="4">
    <source>
        <dbReference type="ARBA" id="ARBA00022519"/>
    </source>
</evidence>
<evidence type="ECO:0000256" key="8">
    <source>
        <dbReference type="SAM" id="Phobius"/>
    </source>
</evidence>
<reference evidence="11" key="1">
    <citation type="submission" date="2016-10" db="EMBL/GenBank/DDBJ databases">
        <authorList>
            <person name="Varghese N."/>
            <person name="Submissions S."/>
        </authorList>
    </citation>
    <scope>NUCLEOTIDE SEQUENCE [LARGE SCALE GENOMIC DNA]</scope>
    <source>
        <strain evidence="11">DSM 8987</strain>
    </source>
</reference>
<dbReference type="GO" id="GO:0015628">
    <property type="term" value="P:protein secretion by the type II secretion system"/>
    <property type="evidence" value="ECO:0007669"/>
    <property type="project" value="TreeGrafter"/>
</dbReference>
<protein>
    <submittedName>
        <fullName evidence="10">MSHA biogenesis protein MshG</fullName>
    </submittedName>
</protein>
<keyword evidence="11" id="KW-1185">Reference proteome</keyword>
<feature type="transmembrane region" description="Helical" evidence="8">
    <location>
        <begin position="378"/>
        <end position="399"/>
    </location>
</feature>
<dbReference type="Gene3D" id="1.20.81.30">
    <property type="entry name" value="Type II secretion system (T2SS), domain F"/>
    <property type="match status" value="2"/>
</dbReference>
<dbReference type="PANTHER" id="PTHR30012:SF4">
    <property type="entry name" value="MSHA BIOGENESIS PROTEIN MSHG"/>
    <property type="match status" value="1"/>
</dbReference>
<proteinExistence type="inferred from homology"/>
<feature type="domain" description="Type II secretion system protein GspF" evidence="9">
    <location>
        <begin position="275"/>
        <end position="397"/>
    </location>
</feature>
<accession>A0A1G6ZKQ3</accession>
<dbReference type="FunFam" id="1.20.81.30:FF:000001">
    <property type="entry name" value="Type II secretion system protein F"/>
    <property type="match status" value="2"/>
</dbReference>
<evidence type="ECO:0000256" key="1">
    <source>
        <dbReference type="ARBA" id="ARBA00004429"/>
    </source>
</evidence>
<keyword evidence="7 8" id="KW-0472">Membrane</keyword>
<dbReference type="InterPro" id="IPR018076">
    <property type="entry name" value="T2SS_GspF_dom"/>
</dbReference>
<evidence type="ECO:0000313" key="11">
    <source>
        <dbReference type="Proteomes" id="UP000243205"/>
    </source>
</evidence>
<feature type="domain" description="Type II secretion system protein GspF" evidence="9">
    <location>
        <begin position="72"/>
        <end position="195"/>
    </location>
</feature>
<evidence type="ECO:0000313" key="10">
    <source>
        <dbReference type="EMBL" id="SDE03091.1"/>
    </source>
</evidence>
<feature type="transmembrane region" description="Helical" evidence="8">
    <location>
        <begin position="172"/>
        <end position="194"/>
    </location>
</feature>